<dbReference type="Gramene" id="OGLUM02G05160.1">
    <property type="protein sequence ID" value="OGLUM02G05160.1"/>
    <property type="gene ID" value="OGLUM02G05160"/>
</dbReference>
<sequence length="211" mass="23620">MEAKNQGKEEEEEKLGSNIERPRRGGARDVLWTRIELRDREEEKNTGRQEHAPLNLTAREEEKRNTGRQERAPPKGTSSREEEEVNAGRQEHSAATGTHREEEEANTGRQEHAAAATTGTNHNQNQDCIHRKEGGAPTSEGQEDGFSRRRDEEMDWRHSHRGEGIANPTESPTADKPPGSYAFLILCRASMFTCGSIGLTRRLLVSANSLP</sequence>
<dbReference type="HOGENOM" id="CLU_1257846_0_0_1"/>
<reference evidence="2" key="1">
    <citation type="submission" date="2015-04" db="UniProtKB">
        <authorList>
            <consortium name="EnsemblPlants"/>
        </authorList>
    </citation>
    <scope>IDENTIFICATION</scope>
</reference>
<organism evidence="2">
    <name type="scientific">Oryza glumipatula</name>
    <dbReference type="NCBI Taxonomy" id="40148"/>
    <lineage>
        <taxon>Eukaryota</taxon>
        <taxon>Viridiplantae</taxon>
        <taxon>Streptophyta</taxon>
        <taxon>Embryophyta</taxon>
        <taxon>Tracheophyta</taxon>
        <taxon>Spermatophyta</taxon>
        <taxon>Magnoliopsida</taxon>
        <taxon>Liliopsida</taxon>
        <taxon>Poales</taxon>
        <taxon>Poaceae</taxon>
        <taxon>BOP clade</taxon>
        <taxon>Oryzoideae</taxon>
        <taxon>Oryzeae</taxon>
        <taxon>Oryzinae</taxon>
        <taxon>Oryza</taxon>
    </lineage>
</organism>
<evidence type="ECO:0000256" key="1">
    <source>
        <dbReference type="SAM" id="MobiDB-lite"/>
    </source>
</evidence>
<dbReference type="AlphaFoldDB" id="A0A0D9YMW0"/>
<feature type="compositionally biased region" description="Basic and acidic residues" evidence="1">
    <location>
        <begin position="35"/>
        <end position="51"/>
    </location>
</feature>
<feature type="region of interest" description="Disordered" evidence="1">
    <location>
        <begin position="1"/>
        <end position="179"/>
    </location>
</feature>
<feature type="compositionally biased region" description="Basic and acidic residues" evidence="1">
    <location>
        <begin position="58"/>
        <end position="73"/>
    </location>
</feature>
<keyword evidence="3" id="KW-1185">Reference proteome</keyword>
<dbReference type="EnsemblPlants" id="OGLUM02G05160.1">
    <property type="protein sequence ID" value="OGLUM02G05160.1"/>
    <property type="gene ID" value="OGLUM02G05160"/>
</dbReference>
<name>A0A0D9YMW0_9ORYZ</name>
<protein>
    <submittedName>
        <fullName evidence="2">Uncharacterized protein</fullName>
    </submittedName>
</protein>
<accession>A0A0D9YMW0</accession>
<evidence type="ECO:0000313" key="3">
    <source>
        <dbReference type="Proteomes" id="UP000026961"/>
    </source>
</evidence>
<proteinExistence type="predicted"/>
<evidence type="ECO:0000313" key="2">
    <source>
        <dbReference type="EnsemblPlants" id="OGLUM02G05160.1"/>
    </source>
</evidence>
<feature type="compositionally biased region" description="Basic and acidic residues" evidence="1">
    <location>
        <begin position="145"/>
        <end position="163"/>
    </location>
</feature>
<reference evidence="2" key="2">
    <citation type="submission" date="2018-05" db="EMBL/GenBank/DDBJ databases">
        <title>OgluRS3 (Oryza glumaepatula Reference Sequence Version 3).</title>
        <authorList>
            <person name="Zhang J."/>
            <person name="Kudrna D."/>
            <person name="Lee S."/>
            <person name="Talag J."/>
            <person name="Welchert J."/>
            <person name="Wing R.A."/>
        </authorList>
    </citation>
    <scope>NUCLEOTIDE SEQUENCE [LARGE SCALE GENOMIC DNA]</scope>
</reference>
<dbReference type="Proteomes" id="UP000026961">
    <property type="component" value="Chromosome 2"/>
</dbReference>